<dbReference type="AlphaFoldDB" id="A0A918K0Q9"/>
<keyword evidence="3" id="KW-1185">Reference proteome</keyword>
<feature type="region of interest" description="Disordered" evidence="1">
    <location>
        <begin position="1"/>
        <end position="32"/>
    </location>
</feature>
<name>A0A918K0Q9_9ACTN</name>
<reference evidence="2" key="1">
    <citation type="journal article" date="2014" name="Int. J. Syst. Evol. Microbiol.">
        <title>Complete genome sequence of Corynebacterium casei LMG S-19264T (=DSM 44701T), isolated from a smear-ripened cheese.</title>
        <authorList>
            <consortium name="US DOE Joint Genome Institute (JGI-PGF)"/>
            <person name="Walter F."/>
            <person name="Albersmeier A."/>
            <person name="Kalinowski J."/>
            <person name="Ruckert C."/>
        </authorList>
    </citation>
    <scope>NUCLEOTIDE SEQUENCE</scope>
    <source>
        <strain evidence="2">JCM 4956</strain>
    </source>
</reference>
<comment type="caution">
    <text evidence="2">The sequence shown here is derived from an EMBL/GenBank/DDBJ whole genome shotgun (WGS) entry which is preliminary data.</text>
</comment>
<sequence length="86" mass="9053">MHVLAEGGQGGGMSETQRVVVSPPSSTSGRRVRVDGESIGLAHSLDDLTEFLRRAGLTLDPATAAVSPLIDWRGVGPEYWGPETHG</sequence>
<dbReference type="Proteomes" id="UP000645555">
    <property type="component" value="Unassembled WGS sequence"/>
</dbReference>
<organism evidence="2 3">
    <name type="scientific">Streptomyces fructofermentans</name>
    <dbReference type="NCBI Taxonomy" id="152141"/>
    <lineage>
        <taxon>Bacteria</taxon>
        <taxon>Bacillati</taxon>
        <taxon>Actinomycetota</taxon>
        <taxon>Actinomycetes</taxon>
        <taxon>Kitasatosporales</taxon>
        <taxon>Streptomycetaceae</taxon>
        <taxon>Streptomyces</taxon>
    </lineage>
</organism>
<evidence type="ECO:0000256" key="1">
    <source>
        <dbReference type="SAM" id="MobiDB-lite"/>
    </source>
</evidence>
<proteinExistence type="predicted"/>
<feature type="compositionally biased region" description="Polar residues" evidence="1">
    <location>
        <begin position="14"/>
        <end position="29"/>
    </location>
</feature>
<accession>A0A918K0Q9</accession>
<protein>
    <submittedName>
        <fullName evidence="2">Uncharacterized protein</fullName>
    </submittedName>
</protein>
<dbReference type="EMBL" id="BMWD01000002">
    <property type="protein sequence ID" value="GGX42737.1"/>
    <property type="molecule type" value="Genomic_DNA"/>
</dbReference>
<reference evidence="2" key="2">
    <citation type="submission" date="2020-09" db="EMBL/GenBank/DDBJ databases">
        <authorList>
            <person name="Sun Q."/>
            <person name="Ohkuma M."/>
        </authorList>
    </citation>
    <scope>NUCLEOTIDE SEQUENCE</scope>
    <source>
        <strain evidence="2">JCM 4956</strain>
    </source>
</reference>
<evidence type="ECO:0000313" key="2">
    <source>
        <dbReference type="EMBL" id="GGX42737.1"/>
    </source>
</evidence>
<evidence type="ECO:0000313" key="3">
    <source>
        <dbReference type="Proteomes" id="UP000645555"/>
    </source>
</evidence>
<gene>
    <name evidence="2" type="ORF">GCM10010515_06790</name>
</gene>